<sequence length="175" mass="18883">MCLSFAGQLIYGAFMFFAVVLTTGSMFTPEWRESNQPVNQLDTGRSGIFVCRSRDVGSCLKGHATWENVVLVCMLIALATGLASLGCILTSLCACSKLLLRLQPGLSSLTTLCLLLTIILFAVKHNDQLDQEINLALDLKSNLGYSYYLCCGAFMCSACAILAASLTVCFANQNL</sequence>
<dbReference type="WBParaSite" id="jg8358">
    <property type="protein sequence ID" value="jg8358"/>
    <property type="gene ID" value="jg8358"/>
</dbReference>
<protein>
    <submittedName>
        <fullName evidence="3">Uncharacterized protein</fullName>
    </submittedName>
</protein>
<dbReference type="AlphaFoldDB" id="A0A915ES44"/>
<proteinExistence type="predicted"/>
<feature type="transmembrane region" description="Helical" evidence="1">
    <location>
        <begin position="145"/>
        <end position="171"/>
    </location>
</feature>
<organism evidence="2 3">
    <name type="scientific">Ditylenchus dipsaci</name>
    <dbReference type="NCBI Taxonomy" id="166011"/>
    <lineage>
        <taxon>Eukaryota</taxon>
        <taxon>Metazoa</taxon>
        <taxon>Ecdysozoa</taxon>
        <taxon>Nematoda</taxon>
        <taxon>Chromadorea</taxon>
        <taxon>Rhabditida</taxon>
        <taxon>Tylenchina</taxon>
        <taxon>Tylenchomorpha</taxon>
        <taxon>Sphaerularioidea</taxon>
        <taxon>Anguinidae</taxon>
        <taxon>Anguininae</taxon>
        <taxon>Ditylenchus</taxon>
    </lineage>
</organism>
<keyword evidence="1" id="KW-0472">Membrane</keyword>
<dbReference type="PANTHER" id="PTHR37446">
    <property type="entry name" value="CLAUDIN-LIKE IN CAENORHABDITIS"/>
    <property type="match status" value="1"/>
</dbReference>
<feature type="transmembrane region" description="Helical" evidence="1">
    <location>
        <begin position="9"/>
        <end position="27"/>
    </location>
</feature>
<dbReference type="PANTHER" id="PTHR37446:SF1">
    <property type="entry name" value="CLAUDIN"/>
    <property type="match status" value="1"/>
</dbReference>
<dbReference type="Pfam" id="PF06653">
    <property type="entry name" value="Claudin_3"/>
    <property type="match status" value="1"/>
</dbReference>
<accession>A0A915ES44</accession>
<dbReference type="InterPro" id="IPR009545">
    <property type="entry name" value="Claudin-like"/>
</dbReference>
<name>A0A915ES44_9BILA</name>
<dbReference type="Proteomes" id="UP000887574">
    <property type="component" value="Unplaced"/>
</dbReference>
<feature type="transmembrane region" description="Helical" evidence="1">
    <location>
        <begin position="106"/>
        <end position="125"/>
    </location>
</feature>
<keyword evidence="1" id="KW-0812">Transmembrane</keyword>
<evidence type="ECO:0000313" key="3">
    <source>
        <dbReference type="WBParaSite" id="jg8358"/>
    </source>
</evidence>
<evidence type="ECO:0000256" key="1">
    <source>
        <dbReference type="SAM" id="Phobius"/>
    </source>
</evidence>
<keyword evidence="1" id="KW-1133">Transmembrane helix</keyword>
<keyword evidence="2" id="KW-1185">Reference proteome</keyword>
<evidence type="ECO:0000313" key="2">
    <source>
        <dbReference type="Proteomes" id="UP000887574"/>
    </source>
</evidence>
<dbReference type="Gene3D" id="1.20.140.150">
    <property type="match status" value="1"/>
</dbReference>
<feature type="transmembrane region" description="Helical" evidence="1">
    <location>
        <begin position="69"/>
        <end position="94"/>
    </location>
</feature>
<reference evidence="3" key="1">
    <citation type="submission" date="2022-11" db="UniProtKB">
        <authorList>
            <consortium name="WormBaseParasite"/>
        </authorList>
    </citation>
    <scope>IDENTIFICATION</scope>
</reference>